<dbReference type="FunFam" id="3.30.200.20:FF:000375">
    <property type="entry name" value="Cell division related protein kinase 2"/>
    <property type="match status" value="1"/>
</dbReference>
<dbReference type="EC" id="2.7.11.22" evidence="2"/>
<evidence type="ECO:0000313" key="14">
    <source>
        <dbReference type="EMBL" id="RIB18536.1"/>
    </source>
</evidence>
<dbReference type="PROSITE" id="PS00107">
    <property type="entry name" value="PROTEIN_KINASE_ATP"/>
    <property type="match status" value="1"/>
</dbReference>
<dbReference type="STRING" id="44941.A0A397VGW0"/>
<evidence type="ECO:0000256" key="8">
    <source>
        <dbReference type="ARBA" id="ARBA00039266"/>
    </source>
</evidence>
<dbReference type="Gene3D" id="3.30.200.20">
    <property type="entry name" value="Phosphorylase Kinase, domain 1"/>
    <property type="match status" value="1"/>
</dbReference>
<dbReference type="GO" id="GO:0005634">
    <property type="term" value="C:nucleus"/>
    <property type="evidence" value="ECO:0007669"/>
    <property type="project" value="TreeGrafter"/>
</dbReference>
<dbReference type="Proteomes" id="UP000266673">
    <property type="component" value="Unassembled WGS sequence"/>
</dbReference>
<evidence type="ECO:0000256" key="4">
    <source>
        <dbReference type="ARBA" id="ARBA00022679"/>
    </source>
</evidence>
<comment type="catalytic activity">
    <reaction evidence="9">
        <text>L-threonyl-[protein] + ATP = O-phospho-L-threonyl-[protein] + ADP + H(+)</text>
        <dbReference type="Rhea" id="RHEA:46608"/>
        <dbReference type="Rhea" id="RHEA-COMP:11060"/>
        <dbReference type="Rhea" id="RHEA-COMP:11605"/>
        <dbReference type="ChEBI" id="CHEBI:15378"/>
        <dbReference type="ChEBI" id="CHEBI:30013"/>
        <dbReference type="ChEBI" id="CHEBI:30616"/>
        <dbReference type="ChEBI" id="CHEBI:61977"/>
        <dbReference type="ChEBI" id="CHEBI:456216"/>
        <dbReference type="EC" id="2.7.11.22"/>
    </reaction>
</comment>
<dbReference type="EMBL" id="QKWP01000533">
    <property type="protein sequence ID" value="RIB18536.1"/>
    <property type="molecule type" value="Genomic_DNA"/>
</dbReference>
<keyword evidence="15" id="KW-1185">Reference proteome</keyword>
<dbReference type="SUPFAM" id="SSF56112">
    <property type="entry name" value="Protein kinase-like (PK-like)"/>
    <property type="match status" value="1"/>
</dbReference>
<feature type="domain" description="Protein kinase" evidence="13">
    <location>
        <begin position="5"/>
        <end position="286"/>
    </location>
</feature>
<evidence type="ECO:0000256" key="10">
    <source>
        <dbReference type="ARBA" id="ARBA00048367"/>
    </source>
</evidence>
<dbReference type="GO" id="GO:0030332">
    <property type="term" value="F:cyclin binding"/>
    <property type="evidence" value="ECO:0007669"/>
    <property type="project" value="TreeGrafter"/>
</dbReference>
<protein>
    <recommendedName>
        <fullName evidence="8">Cyclin-dependent kinase 1</fullName>
        <ecNumber evidence="2">2.7.11.22</ecNumber>
    </recommendedName>
</protein>
<dbReference type="InterPro" id="IPR017441">
    <property type="entry name" value="Protein_kinase_ATP_BS"/>
</dbReference>
<dbReference type="PANTHER" id="PTHR24056:SF254">
    <property type="entry name" value="CYCLIN-DEPENDENT KINASE 2"/>
    <property type="match status" value="1"/>
</dbReference>
<dbReference type="SMART" id="SM00220">
    <property type="entry name" value="S_TKc"/>
    <property type="match status" value="1"/>
</dbReference>
<evidence type="ECO:0000256" key="11">
    <source>
        <dbReference type="PROSITE-ProRule" id="PRU10141"/>
    </source>
</evidence>
<organism evidence="14 15">
    <name type="scientific">Gigaspora rosea</name>
    <dbReference type="NCBI Taxonomy" id="44941"/>
    <lineage>
        <taxon>Eukaryota</taxon>
        <taxon>Fungi</taxon>
        <taxon>Fungi incertae sedis</taxon>
        <taxon>Mucoromycota</taxon>
        <taxon>Glomeromycotina</taxon>
        <taxon>Glomeromycetes</taxon>
        <taxon>Diversisporales</taxon>
        <taxon>Gigasporaceae</taxon>
        <taxon>Gigaspora</taxon>
    </lineage>
</organism>
<dbReference type="GO" id="GO:0007165">
    <property type="term" value="P:signal transduction"/>
    <property type="evidence" value="ECO:0007669"/>
    <property type="project" value="TreeGrafter"/>
</dbReference>
<evidence type="ECO:0000313" key="15">
    <source>
        <dbReference type="Proteomes" id="UP000266673"/>
    </source>
</evidence>
<dbReference type="GO" id="GO:0005737">
    <property type="term" value="C:cytoplasm"/>
    <property type="evidence" value="ECO:0007669"/>
    <property type="project" value="TreeGrafter"/>
</dbReference>
<dbReference type="Pfam" id="PF00069">
    <property type="entry name" value="Pkinase"/>
    <property type="match status" value="1"/>
</dbReference>
<evidence type="ECO:0000256" key="12">
    <source>
        <dbReference type="RuleBase" id="RU000304"/>
    </source>
</evidence>
<dbReference type="InterPro" id="IPR050108">
    <property type="entry name" value="CDK"/>
</dbReference>
<evidence type="ECO:0000256" key="7">
    <source>
        <dbReference type="ARBA" id="ARBA00022840"/>
    </source>
</evidence>
<dbReference type="GO" id="GO:0004693">
    <property type="term" value="F:cyclin-dependent protein serine/threonine kinase activity"/>
    <property type="evidence" value="ECO:0007669"/>
    <property type="project" value="UniProtKB-EC"/>
</dbReference>
<evidence type="ECO:0000256" key="6">
    <source>
        <dbReference type="ARBA" id="ARBA00022777"/>
    </source>
</evidence>
<keyword evidence="6 14" id="KW-0418">Kinase</keyword>
<keyword evidence="5 11" id="KW-0547">Nucleotide-binding</keyword>
<keyword evidence="3 12" id="KW-0723">Serine/threonine-protein kinase</keyword>
<dbReference type="Gene3D" id="1.10.510.10">
    <property type="entry name" value="Transferase(Phosphotransferase) domain 1"/>
    <property type="match status" value="1"/>
</dbReference>
<evidence type="ECO:0000256" key="1">
    <source>
        <dbReference type="ARBA" id="ARBA00006485"/>
    </source>
</evidence>
<reference evidence="14 15" key="1">
    <citation type="submission" date="2018-06" db="EMBL/GenBank/DDBJ databases">
        <title>Comparative genomics reveals the genomic features of Rhizophagus irregularis, R. cerebriforme, R. diaphanum and Gigaspora rosea, and their symbiotic lifestyle signature.</title>
        <authorList>
            <person name="Morin E."/>
            <person name="San Clemente H."/>
            <person name="Chen E.C.H."/>
            <person name="De La Providencia I."/>
            <person name="Hainaut M."/>
            <person name="Kuo A."/>
            <person name="Kohler A."/>
            <person name="Murat C."/>
            <person name="Tang N."/>
            <person name="Roy S."/>
            <person name="Loubradou J."/>
            <person name="Henrissat B."/>
            <person name="Grigoriev I.V."/>
            <person name="Corradi N."/>
            <person name="Roux C."/>
            <person name="Martin F.M."/>
        </authorList>
    </citation>
    <scope>NUCLEOTIDE SEQUENCE [LARGE SCALE GENOMIC DNA]</scope>
    <source>
        <strain evidence="14 15">DAOM 194757</strain>
    </source>
</reference>
<dbReference type="PROSITE" id="PS50011">
    <property type="entry name" value="PROTEIN_KINASE_DOM"/>
    <property type="match status" value="1"/>
</dbReference>
<dbReference type="FunFam" id="1.10.510.10:FF:000706">
    <property type="entry name" value="Cyclin-dependent kinase 1"/>
    <property type="match status" value="1"/>
</dbReference>
<dbReference type="AlphaFoldDB" id="A0A397VGW0"/>
<dbReference type="GO" id="GO:0000082">
    <property type="term" value="P:G1/S transition of mitotic cell cycle"/>
    <property type="evidence" value="ECO:0007669"/>
    <property type="project" value="TreeGrafter"/>
</dbReference>
<dbReference type="GO" id="GO:0000307">
    <property type="term" value="C:cyclin-dependent protein kinase holoenzyme complex"/>
    <property type="evidence" value="ECO:0007669"/>
    <property type="project" value="TreeGrafter"/>
</dbReference>
<evidence type="ECO:0000256" key="2">
    <source>
        <dbReference type="ARBA" id="ARBA00012425"/>
    </source>
</evidence>
<sequence>MTDKYIKLEKIGEGTYGVVYRAKERKTSRVVAMKKMRLESFTGRISYTTIREISILRDASHKNIVRLLDTILQEKSLYLIFEYCDMDLKKYIDGAPFGLPVDLIKKFTYQLLCGIKYCHSRRILHRDLKPQNLLIGLDGNLKLADFGLARDFSNPLGVLTHEVVTLWYRPPELLLGARYYSTGVDMWSVGCIFAEMMSSYALFRGDSEIDQLFKIFGILGTPDEHLWPGIRQLPNFKIIFPIWRRYPLDQIFPWMSYDAISLLEKLLIYVPSQRIAAKMALRHTYFDDINFSRS</sequence>
<evidence type="ECO:0000256" key="3">
    <source>
        <dbReference type="ARBA" id="ARBA00022527"/>
    </source>
</evidence>
<feature type="binding site" evidence="11">
    <location>
        <position position="34"/>
    </location>
    <ligand>
        <name>ATP</name>
        <dbReference type="ChEBI" id="CHEBI:30616"/>
    </ligand>
</feature>
<dbReference type="InterPro" id="IPR008271">
    <property type="entry name" value="Ser/Thr_kinase_AS"/>
</dbReference>
<name>A0A397VGW0_9GLOM</name>
<evidence type="ECO:0000259" key="13">
    <source>
        <dbReference type="PROSITE" id="PS50011"/>
    </source>
</evidence>
<evidence type="ECO:0000256" key="9">
    <source>
        <dbReference type="ARBA" id="ARBA00047811"/>
    </source>
</evidence>
<dbReference type="PROSITE" id="PS00108">
    <property type="entry name" value="PROTEIN_KINASE_ST"/>
    <property type="match status" value="1"/>
</dbReference>
<comment type="similarity">
    <text evidence="1">Belongs to the protein kinase superfamily. CMGC Ser/Thr protein kinase family. CDC2/CDKX subfamily.</text>
</comment>
<proteinExistence type="inferred from homology"/>
<dbReference type="GO" id="GO:0010468">
    <property type="term" value="P:regulation of gene expression"/>
    <property type="evidence" value="ECO:0007669"/>
    <property type="project" value="TreeGrafter"/>
</dbReference>
<dbReference type="CDD" id="cd07829">
    <property type="entry name" value="STKc_CDK_like"/>
    <property type="match status" value="1"/>
</dbReference>
<keyword evidence="7 11" id="KW-0067">ATP-binding</keyword>
<evidence type="ECO:0000256" key="5">
    <source>
        <dbReference type="ARBA" id="ARBA00022741"/>
    </source>
</evidence>
<dbReference type="OrthoDB" id="1732493at2759"/>
<dbReference type="PANTHER" id="PTHR24056">
    <property type="entry name" value="CELL DIVISION PROTEIN KINASE"/>
    <property type="match status" value="1"/>
</dbReference>
<dbReference type="InterPro" id="IPR000719">
    <property type="entry name" value="Prot_kinase_dom"/>
</dbReference>
<gene>
    <name evidence="14" type="ORF">C2G38_1966754</name>
</gene>
<accession>A0A397VGW0</accession>
<keyword evidence="4" id="KW-0808">Transferase</keyword>
<dbReference type="GO" id="GO:0005524">
    <property type="term" value="F:ATP binding"/>
    <property type="evidence" value="ECO:0007669"/>
    <property type="project" value="UniProtKB-UniRule"/>
</dbReference>
<dbReference type="InterPro" id="IPR011009">
    <property type="entry name" value="Kinase-like_dom_sf"/>
</dbReference>
<comment type="caution">
    <text evidence="14">The sequence shown here is derived from an EMBL/GenBank/DDBJ whole genome shotgun (WGS) entry which is preliminary data.</text>
</comment>
<comment type="catalytic activity">
    <reaction evidence="10">
        <text>L-seryl-[protein] + ATP = O-phospho-L-seryl-[protein] + ADP + H(+)</text>
        <dbReference type="Rhea" id="RHEA:17989"/>
        <dbReference type="Rhea" id="RHEA-COMP:9863"/>
        <dbReference type="Rhea" id="RHEA-COMP:11604"/>
        <dbReference type="ChEBI" id="CHEBI:15378"/>
        <dbReference type="ChEBI" id="CHEBI:29999"/>
        <dbReference type="ChEBI" id="CHEBI:30616"/>
        <dbReference type="ChEBI" id="CHEBI:83421"/>
        <dbReference type="ChEBI" id="CHEBI:456216"/>
        <dbReference type="EC" id="2.7.11.22"/>
    </reaction>
</comment>
<dbReference type="GO" id="GO:0010389">
    <property type="term" value="P:regulation of G2/M transition of mitotic cell cycle"/>
    <property type="evidence" value="ECO:0007669"/>
    <property type="project" value="TreeGrafter"/>
</dbReference>